<dbReference type="Proteomes" id="UP000288805">
    <property type="component" value="Unassembled WGS sequence"/>
</dbReference>
<accession>A0A438E4V1</accession>
<keyword evidence="1" id="KW-0472">Membrane</keyword>
<gene>
    <name evidence="2" type="ORF">CK203_079913</name>
</gene>
<evidence type="ECO:0000313" key="3">
    <source>
        <dbReference type="Proteomes" id="UP000288805"/>
    </source>
</evidence>
<comment type="caution">
    <text evidence="2">The sequence shown here is derived from an EMBL/GenBank/DDBJ whole genome shotgun (WGS) entry which is preliminary data.</text>
</comment>
<proteinExistence type="predicted"/>
<keyword evidence="1" id="KW-1133">Transmembrane helix</keyword>
<protein>
    <submittedName>
        <fullName evidence="2">Uncharacterized protein</fullName>
    </submittedName>
</protein>
<reference evidence="2 3" key="1">
    <citation type="journal article" date="2018" name="PLoS Genet.">
        <title>Population sequencing reveals clonal diversity and ancestral inbreeding in the grapevine cultivar Chardonnay.</title>
        <authorList>
            <person name="Roach M.J."/>
            <person name="Johnson D.L."/>
            <person name="Bohlmann J."/>
            <person name="van Vuuren H.J."/>
            <person name="Jones S.J."/>
            <person name="Pretorius I.S."/>
            <person name="Schmidt S.A."/>
            <person name="Borneman A.R."/>
        </authorList>
    </citation>
    <scope>NUCLEOTIDE SEQUENCE [LARGE SCALE GENOMIC DNA]</scope>
    <source>
        <strain evidence="3">cv. Chardonnay</strain>
        <tissue evidence="2">Leaf</tissue>
    </source>
</reference>
<organism evidence="2 3">
    <name type="scientific">Vitis vinifera</name>
    <name type="common">Grape</name>
    <dbReference type="NCBI Taxonomy" id="29760"/>
    <lineage>
        <taxon>Eukaryota</taxon>
        <taxon>Viridiplantae</taxon>
        <taxon>Streptophyta</taxon>
        <taxon>Embryophyta</taxon>
        <taxon>Tracheophyta</taxon>
        <taxon>Spermatophyta</taxon>
        <taxon>Magnoliopsida</taxon>
        <taxon>eudicotyledons</taxon>
        <taxon>Gunneridae</taxon>
        <taxon>Pentapetalae</taxon>
        <taxon>rosids</taxon>
        <taxon>Vitales</taxon>
        <taxon>Vitaceae</taxon>
        <taxon>Viteae</taxon>
        <taxon>Vitis</taxon>
    </lineage>
</organism>
<feature type="transmembrane region" description="Helical" evidence="1">
    <location>
        <begin position="55"/>
        <end position="80"/>
    </location>
</feature>
<evidence type="ECO:0000313" key="2">
    <source>
        <dbReference type="EMBL" id="RVW42795.1"/>
    </source>
</evidence>
<name>A0A438E4V1_VITVI</name>
<dbReference type="EMBL" id="QGNW01001393">
    <property type="protein sequence ID" value="RVW42795.1"/>
    <property type="molecule type" value="Genomic_DNA"/>
</dbReference>
<feature type="transmembrane region" description="Helical" evidence="1">
    <location>
        <begin position="92"/>
        <end position="110"/>
    </location>
</feature>
<evidence type="ECO:0000256" key="1">
    <source>
        <dbReference type="SAM" id="Phobius"/>
    </source>
</evidence>
<sequence>MAKKVATRRELLVRWRGIEEVIGDDVLRDTPKTAPSPAPERGLVNATLLPHGVSIVFVFTLLIGSSFGGFLPFQFGVLLVTWKMEGMTQKDTILVFVFYVVSGLVQWSLFCIGL</sequence>
<dbReference type="AlphaFoldDB" id="A0A438E4V1"/>
<keyword evidence="1" id="KW-0812">Transmembrane</keyword>